<dbReference type="EMBL" id="CAJOBA010009436">
    <property type="protein sequence ID" value="CAF3851322.1"/>
    <property type="molecule type" value="Genomic_DNA"/>
</dbReference>
<reference evidence="2" key="1">
    <citation type="submission" date="2021-02" db="EMBL/GenBank/DDBJ databases">
        <authorList>
            <person name="Nowell W R."/>
        </authorList>
    </citation>
    <scope>NUCLEOTIDE SEQUENCE</scope>
</reference>
<dbReference type="Proteomes" id="UP000682733">
    <property type="component" value="Unassembled WGS sequence"/>
</dbReference>
<dbReference type="EMBL" id="CAJNOK010009418">
    <property type="protein sequence ID" value="CAF1089577.1"/>
    <property type="molecule type" value="Genomic_DNA"/>
</dbReference>
<evidence type="ECO:0000313" key="4">
    <source>
        <dbReference type="EMBL" id="CAF4028313.1"/>
    </source>
</evidence>
<dbReference type="OrthoDB" id="9049620at2759"/>
<comment type="caution">
    <text evidence="2">The sequence shown here is derived from an EMBL/GenBank/DDBJ whole genome shotgun (WGS) entry which is preliminary data.</text>
</comment>
<dbReference type="Proteomes" id="UP000677228">
    <property type="component" value="Unassembled WGS sequence"/>
</dbReference>
<sequence length="130" mass="14975">MTTFFGAQRPQHGTNNCENFEEAPVPNHIATDLSRLPIRCAYAPNGCQVRLLYNDLEQHEQQCEFQMMPCSLCQLPLSKQSPIVQHTLPACFEQMHRKNPAGIQQQFMNLLNATERIEVDNQWETMSKLN</sequence>
<evidence type="ECO:0000313" key="5">
    <source>
        <dbReference type="Proteomes" id="UP000663829"/>
    </source>
</evidence>
<dbReference type="Gene3D" id="3.30.40.10">
    <property type="entry name" value="Zinc/RING finger domain, C3HC4 (zinc finger)"/>
    <property type="match status" value="1"/>
</dbReference>
<gene>
    <name evidence="2" type="ORF">GPM918_LOCUS26359</name>
    <name evidence="1" type="ORF">OVA965_LOCUS18748</name>
    <name evidence="4" type="ORF">SRO942_LOCUS26495</name>
    <name evidence="3" type="ORF">TMI583_LOCUS18761</name>
</gene>
<keyword evidence="5" id="KW-1185">Reference proteome</keyword>
<dbReference type="Proteomes" id="UP000663829">
    <property type="component" value="Unassembled WGS sequence"/>
</dbReference>
<protein>
    <recommendedName>
        <fullName evidence="6">RING-type E3 ubiquitin transferase</fullName>
    </recommendedName>
</protein>
<accession>A0A815ACY1</accession>
<dbReference type="Proteomes" id="UP000681722">
    <property type="component" value="Unassembled WGS sequence"/>
</dbReference>
<evidence type="ECO:0008006" key="6">
    <source>
        <dbReference type="Google" id="ProtNLM"/>
    </source>
</evidence>
<evidence type="ECO:0000313" key="3">
    <source>
        <dbReference type="EMBL" id="CAF3851322.1"/>
    </source>
</evidence>
<dbReference type="EMBL" id="CAJOBC010016501">
    <property type="protein sequence ID" value="CAF4028313.1"/>
    <property type="molecule type" value="Genomic_DNA"/>
</dbReference>
<dbReference type="SUPFAM" id="SSF49599">
    <property type="entry name" value="TRAF domain-like"/>
    <property type="match status" value="1"/>
</dbReference>
<proteinExistence type="predicted"/>
<organism evidence="2 5">
    <name type="scientific">Didymodactylos carnosus</name>
    <dbReference type="NCBI Taxonomy" id="1234261"/>
    <lineage>
        <taxon>Eukaryota</taxon>
        <taxon>Metazoa</taxon>
        <taxon>Spiralia</taxon>
        <taxon>Gnathifera</taxon>
        <taxon>Rotifera</taxon>
        <taxon>Eurotatoria</taxon>
        <taxon>Bdelloidea</taxon>
        <taxon>Philodinida</taxon>
        <taxon>Philodinidae</taxon>
        <taxon>Didymodactylos</taxon>
    </lineage>
</organism>
<dbReference type="AlphaFoldDB" id="A0A815ACY1"/>
<name>A0A815ACY1_9BILA</name>
<evidence type="ECO:0000313" key="2">
    <source>
        <dbReference type="EMBL" id="CAF1255785.1"/>
    </source>
</evidence>
<evidence type="ECO:0000313" key="1">
    <source>
        <dbReference type="EMBL" id="CAF1089577.1"/>
    </source>
</evidence>
<dbReference type="InterPro" id="IPR013083">
    <property type="entry name" value="Znf_RING/FYVE/PHD"/>
</dbReference>
<dbReference type="EMBL" id="CAJNOQ010010585">
    <property type="protein sequence ID" value="CAF1255785.1"/>
    <property type="molecule type" value="Genomic_DNA"/>
</dbReference>